<evidence type="ECO:0000256" key="1">
    <source>
        <dbReference type="ARBA" id="ARBA00006611"/>
    </source>
</evidence>
<dbReference type="PANTHER" id="PTHR30486:SF6">
    <property type="entry name" value="TYPE IV PILUS RETRACTATION ATPASE PILT"/>
    <property type="match status" value="1"/>
</dbReference>
<dbReference type="PANTHER" id="PTHR30486">
    <property type="entry name" value="TWITCHING MOTILITY PROTEIN PILT"/>
    <property type="match status" value="1"/>
</dbReference>
<protein>
    <submittedName>
        <fullName evidence="4">Type II/IV secretion system ATPase subunit</fullName>
    </submittedName>
</protein>
<gene>
    <name evidence="3" type="ORF">IHE50_01450</name>
    <name evidence="4" type="ORF">IHE51_01810</name>
</gene>
<accession>A0A8T3URL5</accession>
<dbReference type="Proteomes" id="UP000763484">
    <property type="component" value="Unassembled WGS sequence"/>
</dbReference>
<evidence type="ECO:0000313" key="5">
    <source>
        <dbReference type="Proteomes" id="UP000718571"/>
    </source>
</evidence>
<reference evidence="5 6" key="1">
    <citation type="submission" date="2020-09" db="EMBL/GenBank/DDBJ databases">
        <title>Genomic characterization of a novel Parvarchaeota family in acid mine drainage sediments.</title>
        <authorList>
            <person name="Luo Z.-H."/>
        </authorList>
    </citation>
    <scope>NUCLEOTIDE SEQUENCE [LARGE SCALE GENOMIC DNA]</scope>
    <source>
        <strain evidence="4">MAS1_bins.189</strain>
        <strain evidence="3">TL1-5_bins.178</strain>
    </source>
</reference>
<name>A0A8T3URL5_9ARCH</name>
<dbReference type="AlphaFoldDB" id="A0A8T3URL5"/>
<dbReference type="SUPFAM" id="SSF52540">
    <property type="entry name" value="P-loop containing nucleoside triphosphate hydrolases"/>
    <property type="match status" value="1"/>
</dbReference>
<evidence type="ECO:0000313" key="6">
    <source>
        <dbReference type="Proteomes" id="UP000763484"/>
    </source>
</evidence>
<dbReference type="EMBL" id="JADFAQ010000021">
    <property type="protein sequence ID" value="MBE5728063.1"/>
    <property type="molecule type" value="Genomic_DNA"/>
</dbReference>
<sequence>MIFYISTMAETAKDYTISREEGEIVLTLTIKLSILYPNPEDNEDIFEKVVDAIIESGGVTSLVIVSDRNYIYVKDEVEFFDDIADKYKAIFQTDIVAPFGLEIQRDFPQEVSMFNYVLYSRFKRDPIGAFVYGSRAIREIKVKVDRNPSDGIKSVLDKFVRLVDVLSSLLIVKRATPYILGYKVGDRAPYKALLKPIIRPNFTYTRIMAEAPVSAIEVESYKIPNSDNSEVTIYKIPGVSSFLYHLMPPELTLNVDEYNLLDQVRASFIDYKPQENEFVNPLRMREVFFNIGKDLLEELNTKLKYNLPFDQLSRLANILVRLTVGFGITEVILMDENVEDIYLNSPIGDSTLFVKHSKYGECRSNIIPNAKEVEAWASRFRLISGRPLDEGHPVLDTELITENISARVAIAQRPLSPYGLSVALRRHRSKPWTLPLFVDNKMVSPFAAGLLWFMVEGARTFLINGTRGSGKTSFLTALMLMLMKKYRIITVEDTLELPTSSFINLGYDILSFKVQSAIVGEKGEMSADEGIRTTLRLGDSALIIGEVRSLEARALYEAMRVGALSNVVMGTIHSESPYGVFDRVVNDLGVPVTSFKATDIIISTNKIRSVDRLTEKRRVLNITEVRKEWSKDPLYENGFLDLVQYDIASDELKPTKAMLEGDSYVVKQIASNVKGWAGDWDMVLDSIYSRANLLDSLVKYANRVNRDFLEAEFTSKAVDKYYDIVSSLNEKYGYAESKNISELFNLWLNTQK</sequence>
<dbReference type="GO" id="GO:0016887">
    <property type="term" value="F:ATP hydrolysis activity"/>
    <property type="evidence" value="ECO:0007669"/>
    <property type="project" value="InterPro"/>
</dbReference>
<dbReference type="InterPro" id="IPR050921">
    <property type="entry name" value="T4SS_GSP_E_ATPase"/>
</dbReference>
<comment type="caution">
    <text evidence="4">The sequence shown here is derived from an EMBL/GenBank/DDBJ whole genome shotgun (WGS) entry which is preliminary data.</text>
</comment>
<dbReference type="Gene3D" id="3.30.450.380">
    <property type="match status" value="1"/>
</dbReference>
<dbReference type="EMBL" id="JADFAR010000022">
    <property type="protein sequence ID" value="MBE5728572.1"/>
    <property type="molecule type" value="Genomic_DNA"/>
</dbReference>
<dbReference type="Proteomes" id="UP000718571">
    <property type="component" value="Unassembled WGS sequence"/>
</dbReference>
<organism evidence="4 5">
    <name type="scientific">Candidatus Acidifodinimicrobium mancum</name>
    <dbReference type="NCBI Taxonomy" id="2898728"/>
    <lineage>
        <taxon>Archaea</taxon>
        <taxon>Candidatus Parvarchaeota</taxon>
        <taxon>Candidatus Acidifodinimicrobiaceae</taxon>
        <taxon>Candidatus Acidifodinimicrobium</taxon>
    </lineage>
</organism>
<dbReference type="InterPro" id="IPR001482">
    <property type="entry name" value="T2SS/T4SS_dom"/>
</dbReference>
<dbReference type="Gene3D" id="3.40.50.300">
    <property type="entry name" value="P-loop containing nucleotide triphosphate hydrolases"/>
    <property type="match status" value="1"/>
</dbReference>
<dbReference type="InterPro" id="IPR027417">
    <property type="entry name" value="P-loop_NTPase"/>
</dbReference>
<comment type="similarity">
    <text evidence="1">Belongs to the GSP E family.</text>
</comment>
<evidence type="ECO:0000313" key="3">
    <source>
        <dbReference type="EMBL" id="MBE5728063.1"/>
    </source>
</evidence>
<proteinExistence type="inferred from homology"/>
<feature type="domain" description="Bacterial type II secretion system protein E" evidence="2">
    <location>
        <begin position="334"/>
        <end position="610"/>
    </location>
</feature>
<evidence type="ECO:0000259" key="2">
    <source>
        <dbReference type="Pfam" id="PF00437"/>
    </source>
</evidence>
<evidence type="ECO:0000313" key="4">
    <source>
        <dbReference type="EMBL" id="MBE5728572.1"/>
    </source>
</evidence>
<dbReference type="Pfam" id="PF00437">
    <property type="entry name" value="T2SSE"/>
    <property type="match status" value="1"/>
</dbReference>